<dbReference type="EMBL" id="CP017448">
    <property type="protein sequence ID" value="AOV17966.1"/>
    <property type="molecule type" value="Genomic_DNA"/>
</dbReference>
<evidence type="ECO:0000313" key="2">
    <source>
        <dbReference type="Proteomes" id="UP000095342"/>
    </source>
</evidence>
<gene>
    <name evidence="1" type="ORF">BJI67_13660</name>
</gene>
<name>A0A1D8KAK9_9GAMM</name>
<accession>A0A1D8KAK9</accession>
<sequence length="74" mass="8016">MKGDDEAGGLSATPAFRNSHVASIRQRVSLDSGDEVLSTAAIRRSGWIVGAQVVRRRRRSPRNARRLDADDVAG</sequence>
<dbReference type="Proteomes" id="UP000095342">
    <property type="component" value="Chromosome"/>
</dbReference>
<reference evidence="1 2" key="1">
    <citation type="submission" date="2016-09" db="EMBL/GenBank/DDBJ databases">
        <title>Acidihalobacter prosperus V6 (DSM14174).</title>
        <authorList>
            <person name="Khaleque H.N."/>
            <person name="Ramsay J.P."/>
            <person name="Murphy R.J.T."/>
            <person name="Kaksonen A.H."/>
            <person name="Boxall N.J."/>
            <person name="Watkin E.L.J."/>
        </authorList>
    </citation>
    <scope>NUCLEOTIDE SEQUENCE [LARGE SCALE GENOMIC DNA]</scope>
    <source>
        <strain evidence="1 2">V6</strain>
    </source>
</reference>
<organism evidence="1 2">
    <name type="scientific">Acidihalobacter aeolianus</name>
    <dbReference type="NCBI Taxonomy" id="2792603"/>
    <lineage>
        <taxon>Bacteria</taxon>
        <taxon>Pseudomonadati</taxon>
        <taxon>Pseudomonadota</taxon>
        <taxon>Gammaproteobacteria</taxon>
        <taxon>Chromatiales</taxon>
        <taxon>Ectothiorhodospiraceae</taxon>
        <taxon>Acidihalobacter</taxon>
    </lineage>
</organism>
<evidence type="ECO:0000313" key="1">
    <source>
        <dbReference type="EMBL" id="AOV17966.1"/>
    </source>
</evidence>
<dbReference type="KEGG" id="aaeo:BJI67_13660"/>
<proteinExistence type="predicted"/>
<dbReference type="AlphaFoldDB" id="A0A1D8KAK9"/>
<keyword evidence="2" id="KW-1185">Reference proteome</keyword>
<protein>
    <submittedName>
        <fullName evidence="1">Uncharacterized protein</fullName>
    </submittedName>
</protein>